<evidence type="ECO:0000313" key="2">
    <source>
        <dbReference type="EMBL" id="GGI03415.1"/>
    </source>
</evidence>
<dbReference type="AlphaFoldDB" id="A0A8J3EWD5"/>
<name>A0A8J3EWD5_9ACTN</name>
<dbReference type="InterPro" id="IPR025877">
    <property type="entry name" value="MobA-like_NTP_Trfase"/>
</dbReference>
<dbReference type="PANTHER" id="PTHR43777:SF1">
    <property type="entry name" value="MOLYBDENUM COFACTOR CYTIDYLYLTRANSFERASE"/>
    <property type="match status" value="1"/>
</dbReference>
<evidence type="ECO:0000313" key="3">
    <source>
        <dbReference type="Proteomes" id="UP000650511"/>
    </source>
</evidence>
<reference evidence="2" key="2">
    <citation type="submission" date="2020-09" db="EMBL/GenBank/DDBJ databases">
        <authorList>
            <person name="Sun Q."/>
            <person name="Zhou Y."/>
        </authorList>
    </citation>
    <scope>NUCLEOTIDE SEQUENCE</scope>
    <source>
        <strain evidence="2">CGMCC 1.14988</strain>
    </source>
</reference>
<dbReference type="RefSeq" id="WP_130648411.1">
    <property type="nucleotide sequence ID" value="NZ_BMHA01000001.1"/>
</dbReference>
<organism evidence="2 3">
    <name type="scientific">Egicoccus halophilus</name>
    <dbReference type="NCBI Taxonomy" id="1670830"/>
    <lineage>
        <taxon>Bacteria</taxon>
        <taxon>Bacillati</taxon>
        <taxon>Actinomycetota</taxon>
        <taxon>Nitriliruptoria</taxon>
        <taxon>Egicoccales</taxon>
        <taxon>Egicoccaceae</taxon>
        <taxon>Egicoccus</taxon>
    </lineage>
</organism>
<accession>A0A8J3EWD5</accession>
<dbReference type="Gene3D" id="3.90.550.10">
    <property type="entry name" value="Spore Coat Polysaccharide Biosynthesis Protein SpsA, Chain A"/>
    <property type="match status" value="1"/>
</dbReference>
<gene>
    <name evidence="2" type="ORF">GCM10011354_03920</name>
</gene>
<dbReference type="Proteomes" id="UP000650511">
    <property type="component" value="Unassembled WGS sequence"/>
</dbReference>
<dbReference type="PANTHER" id="PTHR43777">
    <property type="entry name" value="MOLYBDENUM COFACTOR CYTIDYLYLTRANSFERASE"/>
    <property type="match status" value="1"/>
</dbReference>
<feature type="domain" description="MobA-like NTP transferase" evidence="1">
    <location>
        <begin position="12"/>
        <end position="174"/>
    </location>
</feature>
<dbReference type="InterPro" id="IPR029044">
    <property type="entry name" value="Nucleotide-diphossugar_trans"/>
</dbReference>
<protein>
    <recommendedName>
        <fullName evidence="1">MobA-like NTP transferase domain-containing protein</fullName>
    </recommendedName>
</protein>
<dbReference type="SUPFAM" id="SSF53448">
    <property type="entry name" value="Nucleotide-diphospho-sugar transferases"/>
    <property type="match status" value="1"/>
</dbReference>
<dbReference type="OrthoDB" id="4427994at2"/>
<sequence length="206" mass="20848">MTVPVVPSVAVGLVLAAGRATRFGATKQLVEVDGLPLVAHAVAAAHAAGLARVVVVVGHDADAVATAAARGGAVEVVHNPDHGSGQASSLRAGLAAVEAADDVDVVVVLLADQPGLRPAAVAAVADAAEAAPDGIARVRYADGTGHPVGLARRLWPRLADLDGDAGARQLFDGHDVALVRVDDRLPPDVDTVEDLVRRDRGDGPRQ</sequence>
<dbReference type="Pfam" id="PF12804">
    <property type="entry name" value="NTP_transf_3"/>
    <property type="match status" value="1"/>
</dbReference>
<keyword evidence="3" id="KW-1185">Reference proteome</keyword>
<reference evidence="2" key="1">
    <citation type="journal article" date="2014" name="Int. J. Syst. Evol. Microbiol.">
        <title>Complete genome sequence of Corynebacterium casei LMG S-19264T (=DSM 44701T), isolated from a smear-ripened cheese.</title>
        <authorList>
            <consortium name="US DOE Joint Genome Institute (JGI-PGF)"/>
            <person name="Walter F."/>
            <person name="Albersmeier A."/>
            <person name="Kalinowski J."/>
            <person name="Ruckert C."/>
        </authorList>
    </citation>
    <scope>NUCLEOTIDE SEQUENCE</scope>
    <source>
        <strain evidence="2">CGMCC 1.14988</strain>
    </source>
</reference>
<proteinExistence type="predicted"/>
<dbReference type="GO" id="GO:0016779">
    <property type="term" value="F:nucleotidyltransferase activity"/>
    <property type="evidence" value="ECO:0007669"/>
    <property type="project" value="UniProtKB-ARBA"/>
</dbReference>
<dbReference type="EMBL" id="BMHA01000001">
    <property type="protein sequence ID" value="GGI03415.1"/>
    <property type="molecule type" value="Genomic_DNA"/>
</dbReference>
<evidence type="ECO:0000259" key="1">
    <source>
        <dbReference type="Pfam" id="PF12804"/>
    </source>
</evidence>
<comment type="caution">
    <text evidence="2">The sequence shown here is derived from an EMBL/GenBank/DDBJ whole genome shotgun (WGS) entry which is preliminary data.</text>
</comment>